<sequence>MLACVLCSEASSVNRTQLRVEKDASLAPEGTCWASAAARVDAARTQSVTQFLDAHQAGPRSHLEVSAIPSSAAPGTYDGVTRMPAAHGHFNSPAYNSSV</sequence>
<dbReference type="Proteomes" id="UP001497623">
    <property type="component" value="Unassembled WGS sequence"/>
</dbReference>
<name>A0AAV2QUP1_MEGNR</name>
<proteinExistence type="predicted"/>
<reference evidence="1 2" key="1">
    <citation type="submission" date="2024-05" db="EMBL/GenBank/DDBJ databases">
        <authorList>
            <person name="Wallberg A."/>
        </authorList>
    </citation>
    <scope>NUCLEOTIDE SEQUENCE [LARGE SCALE GENOMIC DNA]</scope>
</reference>
<evidence type="ECO:0000313" key="2">
    <source>
        <dbReference type="Proteomes" id="UP001497623"/>
    </source>
</evidence>
<protein>
    <submittedName>
        <fullName evidence="1">Uncharacterized protein</fullName>
    </submittedName>
</protein>
<dbReference type="EMBL" id="CAXKWB010011600">
    <property type="protein sequence ID" value="CAL4101997.1"/>
    <property type="molecule type" value="Genomic_DNA"/>
</dbReference>
<dbReference type="AlphaFoldDB" id="A0AAV2QUP1"/>
<organism evidence="1 2">
    <name type="scientific">Meganyctiphanes norvegica</name>
    <name type="common">Northern krill</name>
    <name type="synonym">Thysanopoda norvegica</name>
    <dbReference type="NCBI Taxonomy" id="48144"/>
    <lineage>
        <taxon>Eukaryota</taxon>
        <taxon>Metazoa</taxon>
        <taxon>Ecdysozoa</taxon>
        <taxon>Arthropoda</taxon>
        <taxon>Crustacea</taxon>
        <taxon>Multicrustacea</taxon>
        <taxon>Malacostraca</taxon>
        <taxon>Eumalacostraca</taxon>
        <taxon>Eucarida</taxon>
        <taxon>Euphausiacea</taxon>
        <taxon>Euphausiidae</taxon>
        <taxon>Meganyctiphanes</taxon>
    </lineage>
</organism>
<comment type="caution">
    <text evidence="1">The sequence shown here is derived from an EMBL/GenBank/DDBJ whole genome shotgun (WGS) entry which is preliminary data.</text>
</comment>
<accession>A0AAV2QUP1</accession>
<keyword evidence="2" id="KW-1185">Reference proteome</keyword>
<evidence type="ECO:0000313" key="1">
    <source>
        <dbReference type="EMBL" id="CAL4101997.1"/>
    </source>
</evidence>
<gene>
    <name evidence="1" type="ORF">MNOR_LOCUS17147</name>
</gene>